<evidence type="ECO:0000313" key="2">
    <source>
        <dbReference type="Proteomes" id="UP000814128"/>
    </source>
</evidence>
<reference evidence="1" key="1">
    <citation type="submission" date="2021-02" db="EMBL/GenBank/DDBJ databases">
        <authorList>
            <consortium name="DOE Joint Genome Institute"/>
            <person name="Ahrendt S."/>
            <person name="Looney B.P."/>
            <person name="Miyauchi S."/>
            <person name="Morin E."/>
            <person name="Drula E."/>
            <person name="Courty P.E."/>
            <person name="Chicoki N."/>
            <person name="Fauchery L."/>
            <person name="Kohler A."/>
            <person name="Kuo A."/>
            <person name="Labutti K."/>
            <person name="Pangilinan J."/>
            <person name="Lipzen A."/>
            <person name="Riley R."/>
            <person name="Andreopoulos W."/>
            <person name="He G."/>
            <person name="Johnson J."/>
            <person name="Barry K.W."/>
            <person name="Grigoriev I.V."/>
            <person name="Nagy L."/>
            <person name="Hibbett D."/>
            <person name="Henrissat B."/>
            <person name="Matheny P.B."/>
            <person name="Labbe J."/>
            <person name="Martin F."/>
        </authorList>
    </citation>
    <scope>NUCLEOTIDE SEQUENCE</scope>
    <source>
        <strain evidence="1">EC-137</strain>
    </source>
</reference>
<sequence length="189" mass="20789">MAASPVPTTLFTSSEFLFLGGSILFRNIPPGTTGPLEVCLIHHPTRDEWLLPKGRKDREEDLSACAVRETYEETGYPCKLLPLMMDTRAPTPGVHAKDHVATIDGCSEPFTLSIRHTGARDVKVTAWFATVCTGEHQEGTQMPTEAYTSQFFTVDEALQKAAFRDDRDIILRAATLVQSTYPDAEATAS</sequence>
<gene>
    <name evidence="1" type="ORF">K488DRAFT_82004</name>
</gene>
<accession>A0ACB8QYD3</accession>
<organism evidence="1 2">
    <name type="scientific">Vararia minispora EC-137</name>
    <dbReference type="NCBI Taxonomy" id="1314806"/>
    <lineage>
        <taxon>Eukaryota</taxon>
        <taxon>Fungi</taxon>
        <taxon>Dikarya</taxon>
        <taxon>Basidiomycota</taxon>
        <taxon>Agaricomycotina</taxon>
        <taxon>Agaricomycetes</taxon>
        <taxon>Russulales</taxon>
        <taxon>Lachnocladiaceae</taxon>
        <taxon>Vararia</taxon>
    </lineage>
</organism>
<keyword evidence="2" id="KW-1185">Reference proteome</keyword>
<evidence type="ECO:0000313" key="1">
    <source>
        <dbReference type="EMBL" id="KAI0036563.1"/>
    </source>
</evidence>
<protein>
    <submittedName>
        <fullName evidence="1">NUDIX hydrolase domain-like protein</fullName>
    </submittedName>
</protein>
<dbReference type="EMBL" id="MU273470">
    <property type="protein sequence ID" value="KAI0036563.1"/>
    <property type="molecule type" value="Genomic_DNA"/>
</dbReference>
<comment type="caution">
    <text evidence="1">The sequence shown here is derived from an EMBL/GenBank/DDBJ whole genome shotgun (WGS) entry which is preliminary data.</text>
</comment>
<name>A0ACB8QYD3_9AGAM</name>
<reference evidence="1" key="2">
    <citation type="journal article" date="2022" name="New Phytol.">
        <title>Evolutionary transition to the ectomycorrhizal habit in the genomes of a hyperdiverse lineage of mushroom-forming fungi.</title>
        <authorList>
            <person name="Looney B."/>
            <person name="Miyauchi S."/>
            <person name="Morin E."/>
            <person name="Drula E."/>
            <person name="Courty P.E."/>
            <person name="Kohler A."/>
            <person name="Kuo A."/>
            <person name="LaButti K."/>
            <person name="Pangilinan J."/>
            <person name="Lipzen A."/>
            <person name="Riley R."/>
            <person name="Andreopoulos W."/>
            <person name="He G."/>
            <person name="Johnson J."/>
            <person name="Nolan M."/>
            <person name="Tritt A."/>
            <person name="Barry K.W."/>
            <person name="Grigoriev I.V."/>
            <person name="Nagy L.G."/>
            <person name="Hibbett D."/>
            <person name="Henrissat B."/>
            <person name="Matheny P.B."/>
            <person name="Labbe J."/>
            <person name="Martin F.M."/>
        </authorList>
    </citation>
    <scope>NUCLEOTIDE SEQUENCE</scope>
    <source>
        <strain evidence="1">EC-137</strain>
    </source>
</reference>
<proteinExistence type="predicted"/>
<dbReference type="Proteomes" id="UP000814128">
    <property type="component" value="Unassembled WGS sequence"/>
</dbReference>